<dbReference type="Pfam" id="PF13855">
    <property type="entry name" value="LRR_8"/>
    <property type="match status" value="1"/>
</dbReference>
<dbReference type="AlphaFoldDB" id="A0AAD5S547"/>
<feature type="non-terminal residue" evidence="3">
    <location>
        <position position="110"/>
    </location>
</feature>
<evidence type="ECO:0000313" key="4">
    <source>
        <dbReference type="Proteomes" id="UP001212841"/>
    </source>
</evidence>
<evidence type="ECO:0000256" key="1">
    <source>
        <dbReference type="ARBA" id="ARBA00022614"/>
    </source>
</evidence>
<sequence>MDISHIDDISVAVNLHKLDLSHNAIKKADALSGIQHNNELTLLKLKGNKLESLEGVGNLKKLIVLDISHNEINRISHHISTLTNLKALILNNNKIARIENLNTLKELATL</sequence>
<dbReference type="PANTHER" id="PTHR46652">
    <property type="entry name" value="LEUCINE-RICH REPEAT AND IQ DOMAIN-CONTAINING PROTEIN 1-RELATED"/>
    <property type="match status" value="1"/>
</dbReference>
<dbReference type="Gene3D" id="3.80.10.10">
    <property type="entry name" value="Ribonuclease Inhibitor"/>
    <property type="match status" value="1"/>
</dbReference>
<evidence type="ECO:0000256" key="2">
    <source>
        <dbReference type="ARBA" id="ARBA00022737"/>
    </source>
</evidence>
<dbReference type="EMBL" id="JADGJD010001161">
    <property type="protein sequence ID" value="KAJ3046473.1"/>
    <property type="molecule type" value="Genomic_DNA"/>
</dbReference>
<dbReference type="PANTHER" id="PTHR46652:SF7">
    <property type="entry name" value="LEUCINE-RICH REPEAT AND IQ DOMAIN-CONTAINING PROTEIN 1"/>
    <property type="match status" value="1"/>
</dbReference>
<organism evidence="3 4">
    <name type="scientific">Rhizophlyctis rosea</name>
    <dbReference type="NCBI Taxonomy" id="64517"/>
    <lineage>
        <taxon>Eukaryota</taxon>
        <taxon>Fungi</taxon>
        <taxon>Fungi incertae sedis</taxon>
        <taxon>Chytridiomycota</taxon>
        <taxon>Chytridiomycota incertae sedis</taxon>
        <taxon>Chytridiomycetes</taxon>
        <taxon>Rhizophlyctidales</taxon>
        <taxon>Rhizophlyctidaceae</taxon>
        <taxon>Rhizophlyctis</taxon>
    </lineage>
</organism>
<dbReference type="SUPFAM" id="SSF52075">
    <property type="entry name" value="Outer arm dynein light chain 1"/>
    <property type="match status" value="1"/>
</dbReference>
<dbReference type="InterPro" id="IPR032675">
    <property type="entry name" value="LRR_dom_sf"/>
</dbReference>
<comment type="caution">
    <text evidence="3">The sequence shown here is derived from an EMBL/GenBank/DDBJ whole genome shotgun (WGS) entry which is preliminary data.</text>
</comment>
<keyword evidence="2" id="KW-0677">Repeat</keyword>
<dbReference type="SMART" id="SM00365">
    <property type="entry name" value="LRR_SD22"/>
    <property type="match status" value="4"/>
</dbReference>
<dbReference type="InterPro" id="IPR001611">
    <property type="entry name" value="Leu-rich_rpt"/>
</dbReference>
<name>A0AAD5S547_9FUNG</name>
<keyword evidence="4" id="KW-1185">Reference proteome</keyword>
<proteinExistence type="predicted"/>
<gene>
    <name evidence="3" type="ORF">HK097_000836</name>
</gene>
<protein>
    <submittedName>
        <fullName evidence="3">Uncharacterized protein</fullName>
    </submittedName>
</protein>
<dbReference type="PRINTS" id="PR00019">
    <property type="entry name" value="LEURICHRPT"/>
</dbReference>
<dbReference type="PROSITE" id="PS51450">
    <property type="entry name" value="LRR"/>
    <property type="match status" value="3"/>
</dbReference>
<dbReference type="Pfam" id="PF00560">
    <property type="entry name" value="LRR_1"/>
    <property type="match status" value="1"/>
</dbReference>
<keyword evidence="1" id="KW-0433">Leucine-rich repeat</keyword>
<evidence type="ECO:0000313" key="3">
    <source>
        <dbReference type="EMBL" id="KAJ3046473.1"/>
    </source>
</evidence>
<dbReference type="Proteomes" id="UP001212841">
    <property type="component" value="Unassembled WGS sequence"/>
</dbReference>
<reference evidence="3" key="1">
    <citation type="submission" date="2020-05" db="EMBL/GenBank/DDBJ databases">
        <title>Phylogenomic resolution of chytrid fungi.</title>
        <authorList>
            <person name="Stajich J.E."/>
            <person name="Amses K."/>
            <person name="Simmons R."/>
            <person name="Seto K."/>
            <person name="Myers J."/>
            <person name="Bonds A."/>
            <person name="Quandt C.A."/>
            <person name="Barry K."/>
            <person name="Liu P."/>
            <person name="Grigoriev I."/>
            <person name="Longcore J.E."/>
            <person name="James T.Y."/>
        </authorList>
    </citation>
    <scope>NUCLEOTIDE SEQUENCE</scope>
    <source>
        <strain evidence="3">JEL0318</strain>
    </source>
</reference>
<accession>A0AAD5S547</accession>
<dbReference type="InterPro" id="IPR050836">
    <property type="entry name" value="SDS22/Internalin_LRR"/>
</dbReference>